<dbReference type="EMBL" id="FOCT01000003">
    <property type="protein sequence ID" value="SEN17765.1"/>
    <property type="molecule type" value="Genomic_DNA"/>
</dbReference>
<dbReference type="Proteomes" id="UP000183898">
    <property type="component" value="Unassembled WGS sequence"/>
</dbReference>
<evidence type="ECO:0000313" key="4">
    <source>
        <dbReference type="Proteomes" id="UP000183898"/>
    </source>
</evidence>
<proteinExistence type="predicted"/>
<feature type="compositionally biased region" description="Polar residues" evidence="1">
    <location>
        <begin position="116"/>
        <end position="125"/>
    </location>
</feature>
<keyword evidence="2" id="KW-0812">Transmembrane</keyword>
<keyword evidence="2" id="KW-0472">Membrane</keyword>
<reference evidence="3 4" key="1">
    <citation type="submission" date="2016-10" db="EMBL/GenBank/DDBJ databases">
        <authorList>
            <person name="de Groot N.N."/>
        </authorList>
    </citation>
    <scope>NUCLEOTIDE SEQUENCE [LARGE SCALE GENOMIC DNA]</scope>
    <source>
        <strain evidence="3 4">Nl18</strain>
    </source>
</reference>
<sequence>MLKSGSREIRIWWPLPLASVLWVIIIWAFGFFLTAPEVEIKGPPAIEASFVELAEETPEQKVAPAAPPSPKAPPASKPPPKPRPQPRLGEGGTKPLKPKREKAMENREGSKERTPVQKTVPQASPETERPKDLLAYMNEARERRRAGGIFEDEPAEPEAVEREPSEEELRMANVMRNLKEPGASGIFQIIRMGPRTAQFLFRAWKKDSSVPRRELVEVDAGPGGDIQRAIVRKMIELIRQYHKGDFNWESYRLDRVVVLSARPEDSKGLEDFLIREFFGEEAAPRQR</sequence>
<feature type="compositionally biased region" description="Pro residues" evidence="1">
    <location>
        <begin position="65"/>
        <end position="85"/>
    </location>
</feature>
<protein>
    <submittedName>
        <fullName evidence="3">Uncharacterized protein</fullName>
    </submittedName>
</protein>
<evidence type="ECO:0000313" key="3">
    <source>
        <dbReference type="EMBL" id="SEN17765.1"/>
    </source>
</evidence>
<keyword evidence="2" id="KW-1133">Transmembrane helix</keyword>
<feature type="transmembrane region" description="Helical" evidence="2">
    <location>
        <begin position="12"/>
        <end position="33"/>
    </location>
</feature>
<dbReference type="AlphaFoldDB" id="A0A1H8EE33"/>
<feature type="compositionally biased region" description="Basic and acidic residues" evidence="1">
    <location>
        <begin position="101"/>
        <end position="115"/>
    </location>
</feature>
<evidence type="ECO:0000256" key="2">
    <source>
        <dbReference type="SAM" id="Phobius"/>
    </source>
</evidence>
<accession>A0A1H8EE33</accession>
<feature type="region of interest" description="Disordered" evidence="1">
    <location>
        <begin position="56"/>
        <end position="130"/>
    </location>
</feature>
<organism evidence="3 4">
    <name type="scientific">Nitrosospira multiformis</name>
    <dbReference type="NCBI Taxonomy" id="1231"/>
    <lineage>
        <taxon>Bacteria</taxon>
        <taxon>Pseudomonadati</taxon>
        <taxon>Pseudomonadota</taxon>
        <taxon>Betaproteobacteria</taxon>
        <taxon>Nitrosomonadales</taxon>
        <taxon>Nitrosomonadaceae</taxon>
        <taxon>Nitrosospira</taxon>
    </lineage>
</organism>
<gene>
    <name evidence="3" type="ORF">SAMN05216404_10327</name>
</gene>
<dbReference type="RefSeq" id="WP_074744630.1">
    <property type="nucleotide sequence ID" value="NZ_FOCT01000003.1"/>
</dbReference>
<evidence type="ECO:0000256" key="1">
    <source>
        <dbReference type="SAM" id="MobiDB-lite"/>
    </source>
</evidence>
<name>A0A1H8EE33_9PROT</name>